<dbReference type="PANTHER" id="PTHR42724:SF1">
    <property type="entry name" value="TETRAACYLDISACCHARIDE 4'-KINASE, MITOCHONDRIAL-RELATED"/>
    <property type="match status" value="1"/>
</dbReference>
<keyword evidence="14" id="KW-0812">Transmembrane</keyword>
<dbReference type="InterPro" id="IPR027417">
    <property type="entry name" value="P-loop_NTPase"/>
</dbReference>
<dbReference type="GO" id="GO:0009245">
    <property type="term" value="P:lipid A biosynthetic process"/>
    <property type="evidence" value="ECO:0007669"/>
    <property type="project" value="UniProtKB-UniRule"/>
</dbReference>
<evidence type="ECO:0000256" key="10">
    <source>
        <dbReference type="ARBA" id="ARBA00022840"/>
    </source>
</evidence>
<dbReference type="HAMAP" id="MF_00409">
    <property type="entry name" value="LpxK"/>
    <property type="match status" value="1"/>
</dbReference>
<evidence type="ECO:0000256" key="6">
    <source>
        <dbReference type="ARBA" id="ARBA00022556"/>
    </source>
</evidence>
<keyword evidence="11 13" id="KW-0443">Lipid metabolism</keyword>
<organism evidence="15 16">
    <name type="scientific">Neotamlana laminarinivorans</name>
    <dbReference type="NCBI Taxonomy" id="2883124"/>
    <lineage>
        <taxon>Bacteria</taxon>
        <taxon>Pseudomonadati</taxon>
        <taxon>Bacteroidota</taxon>
        <taxon>Flavobacteriia</taxon>
        <taxon>Flavobacteriales</taxon>
        <taxon>Flavobacteriaceae</taxon>
        <taxon>Neotamlana</taxon>
    </lineage>
</organism>
<comment type="similarity">
    <text evidence="13">Belongs to the LpxK family.</text>
</comment>
<keyword evidence="8 13" id="KW-0547">Nucleotide-binding</keyword>
<keyword evidence="6 13" id="KW-0441">Lipid A biosynthesis</keyword>
<keyword evidence="5 13" id="KW-0444">Lipid biosynthesis</keyword>
<dbReference type="NCBIfam" id="TIGR00682">
    <property type="entry name" value="lpxK"/>
    <property type="match status" value="1"/>
</dbReference>
<evidence type="ECO:0000256" key="12">
    <source>
        <dbReference type="ARBA" id="ARBA00029757"/>
    </source>
</evidence>
<evidence type="ECO:0000256" key="3">
    <source>
        <dbReference type="ARBA" id="ARBA00012071"/>
    </source>
</evidence>
<name>A0A9X1L3V2_9FLAO</name>
<dbReference type="SUPFAM" id="SSF52540">
    <property type="entry name" value="P-loop containing nucleoside triphosphate hydrolases"/>
    <property type="match status" value="1"/>
</dbReference>
<keyword evidence="9 13" id="KW-0418">Kinase</keyword>
<evidence type="ECO:0000256" key="8">
    <source>
        <dbReference type="ARBA" id="ARBA00022741"/>
    </source>
</evidence>
<evidence type="ECO:0000256" key="13">
    <source>
        <dbReference type="HAMAP-Rule" id="MF_00409"/>
    </source>
</evidence>
<evidence type="ECO:0000256" key="7">
    <source>
        <dbReference type="ARBA" id="ARBA00022679"/>
    </source>
</evidence>
<evidence type="ECO:0000313" key="15">
    <source>
        <dbReference type="EMBL" id="MCB4798854.1"/>
    </source>
</evidence>
<dbReference type="GO" id="GO:0009244">
    <property type="term" value="P:lipopolysaccharide core region biosynthetic process"/>
    <property type="evidence" value="ECO:0007669"/>
    <property type="project" value="TreeGrafter"/>
</dbReference>
<dbReference type="EC" id="2.7.1.130" evidence="3 13"/>
<reference evidence="15" key="1">
    <citation type="submission" date="2021-10" db="EMBL/GenBank/DDBJ databases">
        <title>Tamlana sargassums sp. nov., and Tamlana laminarinivorans sp. nov., two new bacteria isolated from the brown alga.</title>
        <authorList>
            <person name="Li J."/>
        </authorList>
    </citation>
    <scope>NUCLEOTIDE SEQUENCE</scope>
    <source>
        <strain evidence="15">PT2-4</strain>
    </source>
</reference>
<evidence type="ECO:0000256" key="1">
    <source>
        <dbReference type="ARBA" id="ARBA00002274"/>
    </source>
</evidence>
<evidence type="ECO:0000256" key="9">
    <source>
        <dbReference type="ARBA" id="ARBA00022777"/>
    </source>
</evidence>
<sequence length="336" mass="38834">MKFLRYILFPVVPVYFFITWLRNWLYDLNIKSSKSYNLPVICVGNLSVGGTGKSPMIEYLINVLKTEFKVATLSRGYKRETDGFQLANSESTVKTLGDEPFQFFNKFKDDIRVAVDANRQNGIESLLNLTEAPNIILLDDAYQHRKVKAGFNILLTTYYKPYFNNIVLPTGDLREPKSGAKRADVIVVTKCPEQLLDADKQIFINKIKPTAKQEVFFSEIVYSDKVYSQNASKLLKELISQKFTLVTGIANPMPLVNYLNSQHLKFNHLNYSDHYNFKAEDIIELQKEQLILTTEKDFMRLKGYGVLKTKLFYLPITVKLDREKEFVSKLKNFAKR</sequence>
<dbReference type="InterPro" id="IPR003758">
    <property type="entry name" value="LpxK"/>
</dbReference>
<comment type="catalytic activity">
    <reaction evidence="13">
        <text>a lipid A disaccharide + ATP = a lipid IVA + ADP + H(+)</text>
        <dbReference type="Rhea" id="RHEA:67840"/>
        <dbReference type="ChEBI" id="CHEBI:15378"/>
        <dbReference type="ChEBI" id="CHEBI:30616"/>
        <dbReference type="ChEBI" id="CHEBI:176343"/>
        <dbReference type="ChEBI" id="CHEBI:176425"/>
        <dbReference type="ChEBI" id="CHEBI:456216"/>
        <dbReference type="EC" id="2.7.1.130"/>
    </reaction>
</comment>
<evidence type="ECO:0000256" key="4">
    <source>
        <dbReference type="ARBA" id="ARBA00016436"/>
    </source>
</evidence>
<keyword evidence="14" id="KW-1133">Transmembrane helix</keyword>
<keyword evidence="16" id="KW-1185">Reference proteome</keyword>
<protein>
    <recommendedName>
        <fullName evidence="4 13">Tetraacyldisaccharide 4'-kinase</fullName>
        <ecNumber evidence="3 13">2.7.1.130</ecNumber>
    </recommendedName>
    <alternativeName>
        <fullName evidence="12 13">Lipid A 4'-kinase</fullName>
    </alternativeName>
</protein>
<dbReference type="GO" id="GO:0009029">
    <property type="term" value="F:lipid-A 4'-kinase activity"/>
    <property type="evidence" value="ECO:0007669"/>
    <property type="project" value="UniProtKB-UniRule"/>
</dbReference>
<dbReference type="RefSeq" id="WP_226543239.1">
    <property type="nucleotide sequence ID" value="NZ_JAJAPW010000003.1"/>
</dbReference>
<gene>
    <name evidence="13 15" type="primary">lpxK</name>
    <name evidence="15" type="ORF">LG649_08355</name>
</gene>
<dbReference type="EMBL" id="JAJAPW010000003">
    <property type="protein sequence ID" value="MCB4798854.1"/>
    <property type="molecule type" value="Genomic_DNA"/>
</dbReference>
<evidence type="ECO:0000256" key="14">
    <source>
        <dbReference type="SAM" id="Phobius"/>
    </source>
</evidence>
<keyword evidence="7 13" id="KW-0808">Transferase</keyword>
<comment type="caution">
    <text evidence="13">Lacks conserved residue(s) required for the propagation of feature annotation.</text>
</comment>
<dbReference type="GO" id="GO:0005886">
    <property type="term" value="C:plasma membrane"/>
    <property type="evidence" value="ECO:0007669"/>
    <property type="project" value="TreeGrafter"/>
</dbReference>
<dbReference type="AlphaFoldDB" id="A0A9X1L3V2"/>
<evidence type="ECO:0000313" key="16">
    <source>
        <dbReference type="Proteomes" id="UP001139199"/>
    </source>
</evidence>
<evidence type="ECO:0000256" key="5">
    <source>
        <dbReference type="ARBA" id="ARBA00022516"/>
    </source>
</evidence>
<keyword evidence="10 13" id="KW-0067">ATP-binding</keyword>
<proteinExistence type="inferred from homology"/>
<evidence type="ECO:0000256" key="11">
    <source>
        <dbReference type="ARBA" id="ARBA00023098"/>
    </source>
</evidence>
<dbReference type="PANTHER" id="PTHR42724">
    <property type="entry name" value="TETRAACYLDISACCHARIDE 4'-KINASE"/>
    <property type="match status" value="1"/>
</dbReference>
<dbReference type="Proteomes" id="UP001139199">
    <property type="component" value="Unassembled WGS sequence"/>
</dbReference>
<comment type="caution">
    <text evidence="15">The sequence shown here is derived from an EMBL/GenBank/DDBJ whole genome shotgun (WGS) entry which is preliminary data.</text>
</comment>
<dbReference type="GO" id="GO:0005524">
    <property type="term" value="F:ATP binding"/>
    <property type="evidence" value="ECO:0007669"/>
    <property type="project" value="UniProtKB-UniRule"/>
</dbReference>
<evidence type="ECO:0000256" key="2">
    <source>
        <dbReference type="ARBA" id="ARBA00004870"/>
    </source>
</evidence>
<comment type="pathway">
    <text evidence="2 13">Glycolipid biosynthesis; lipid IV(A) biosynthesis; lipid IV(A) from (3R)-3-hydroxytetradecanoyl-[acyl-carrier-protein] and UDP-N-acetyl-alpha-D-glucosamine: step 6/6.</text>
</comment>
<comment type="function">
    <text evidence="1 13">Transfers the gamma-phosphate of ATP to the 4'-position of a tetraacyldisaccharide 1-phosphate intermediate (termed DS-1-P) to form tetraacyldisaccharide 1,4'-bis-phosphate (lipid IVA).</text>
</comment>
<feature type="transmembrane region" description="Helical" evidence="14">
    <location>
        <begin position="6"/>
        <end position="25"/>
    </location>
</feature>
<keyword evidence="14" id="KW-0472">Membrane</keyword>
<accession>A0A9X1L3V2</accession>
<dbReference type="Pfam" id="PF02606">
    <property type="entry name" value="LpxK"/>
    <property type="match status" value="1"/>
</dbReference>